<dbReference type="AlphaFoldDB" id="A0A6B0T9J2"/>
<feature type="domain" description="UspA" evidence="3">
    <location>
        <begin position="4"/>
        <end position="144"/>
    </location>
</feature>
<sequence>MGLETVLVAVDEGDTDRLDALATTAVDIAGPAAATVELVRVFSETAYDDAEAGLDRPEPTPTQVAQESGALEPLERAVNEAGLSYRIHGCLSDATHGVVSLTENLSADLVLVGGSRRSPSGKVVFGSTAQELMVDAPCPVTLVKG</sequence>
<dbReference type="OrthoDB" id="271068at2157"/>
<dbReference type="EMBL" id="WUUT01000003">
    <property type="protein sequence ID" value="MXR51911.1"/>
    <property type="molecule type" value="Genomic_DNA"/>
</dbReference>
<comment type="caution">
    <text evidence="4">The sequence shown here is derived from an EMBL/GenBank/DDBJ whole genome shotgun (WGS) entry which is preliminary data.</text>
</comment>
<proteinExistence type="inferred from homology"/>
<name>A0A6B0T9J2_9EURY</name>
<dbReference type="PANTHER" id="PTHR46268:SF6">
    <property type="entry name" value="UNIVERSAL STRESS PROTEIN UP12"/>
    <property type="match status" value="1"/>
</dbReference>
<dbReference type="PANTHER" id="PTHR46268">
    <property type="entry name" value="STRESS RESPONSE PROTEIN NHAX"/>
    <property type="match status" value="1"/>
</dbReference>
<dbReference type="CDD" id="cd00293">
    <property type="entry name" value="USP-like"/>
    <property type="match status" value="1"/>
</dbReference>
<dbReference type="Gene3D" id="3.40.50.620">
    <property type="entry name" value="HUPs"/>
    <property type="match status" value="1"/>
</dbReference>
<evidence type="ECO:0000256" key="1">
    <source>
        <dbReference type="ARBA" id="ARBA00008791"/>
    </source>
</evidence>
<dbReference type="RefSeq" id="WP_159764034.1">
    <property type="nucleotide sequence ID" value="NZ_WUUT01000003.1"/>
</dbReference>
<accession>A0A6B0T9J2</accession>
<evidence type="ECO:0000313" key="4">
    <source>
        <dbReference type="EMBL" id="MXR51911.1"/>
    </source>
</evidence>
<dbReference type="InterPro" id="IPR006016">
    <property type="entry name" value="UspA"/>
</dbReference>
<dbReference type="Pfam" id="PF00582">
    <property type="entry name" value="Usp"/>
    <property type="match status" value="1"/>
</dbReference>
<dbReference type="Proteomes" id="UP000466535">
    <property type="component" value="Unassembled WGS sequence"/>
</dbReference>
<feature type="region of interest" description="Disordered" evidence="2">
    <location>
        <begin position="51"/>
        <end position="70"/>
    </location>
</feature>
<dbReference type="InterPro" id="IPR006015">
    <property type="entry name" value="Universal_stress_UspA"/>
</dbReference>
<reference evidence="4 5" key="1">
    <citation type="submission" date="2019-12" db="EMBL/GenBank/DDBJ databases">
        <title>Isolation and characterization of three novel carbon monoxide-oxidizing members of Halobacteria from salione crusts and soils.</title>
        <authorList>
            <person name="Myers M.R."/>
            <person name="King G.M."/>
        </authorList>
    </citation>
    <scope>NUCLEOTIDE SEQUENCE [LARGE SCALE GENOMIC DNA]</scope>
    <source>
        <strain evidence="4 5">WSH3</strain>
    </source>
</reference>
<evidence type="ECO:0000313" key="5">
    <source>
        <dbReference type="Proteomes" id="UP000466535"/>
    </source>
</evidence>
<dbReference type="InterPro" id="IPR014729">
    <property type="entry name" value="Rossmann-like_a/b/a_fold"/>
</dbReference>
<dbReference type="SUPFAM" id="SSF52402">
    <property type="entry name" value="Adenine nucleotide alpha hydrolases-like"/>
    <property type="match status" value="1"/>
</dbReference>
<evidence type="ECO:0000256" key="2">
    <source>
        <dbReference type="SAM" id="MobiDB-lite"/>
    </source>
</evidence>
<comment type="similarity">
    <text evidence="1">Belongs to the universal stress protein A family.</text>
</comment>
<protein>
    <submittedName>
        <fullName evidence="4">Universal stress protein</fullName>
    </submittedName>
</protein>
<evidence type="ECO:0000259" key="3">
    <source>
        <dbReference type="Pfam" id="PF00582"/>
    </source>
</evidence>
<keyword evidence="5" id="KW-1185">Reference proteome</keyword>
<organism evidence="4 5">
    <name type="scientific">Halovenus carboxidivorans</name>
    <dbReference type="NCBI Taxonomy" id="2692199"/>
    <lineage>
        <taxon>Archaea</taxon>
        <taxon>Methanobacteriati</taxon>
        <taxon>Methanobacteriota</taxon>
        <taxon>Stenosarchaea group</taxon>
        <taxon>Halobacteria</taxon>
        <taxon>Halobacteriales</taxon>
        <taxon>Haloarculaceae</taxon>
        <taxon>Halovenus</taxon>
    </lineage>
</organism>
<gene>
    <name evidence="4" type="ORF">GRX03_09875</name>
</gene>
<dbReference type="PRINTS" id="PR01438">
    <property type="entry name" value="UNVRSLSTRESS"/>
</dbReference>